<dbReference type="EMBL" id="JAUSQM010000001">
    <property type="protein sequence ID" value="MDP9823552.1"/>
    <property type="molecule type" value="Genomic_DNA"/>
</dbReference>
<organism evidence="2 3">
    <name type="scientific">Nocardioides massiliensis</name>
    <dbReference type="NCBI Taxonomy" id="1325935"/>
    <lineage>
        <taxon>Bacteria</taxon>
        <taxon>Bacillati</taxon>
        <taxon>Actinomycetota</taxon>
        <taxon>Actinomycetes</taxon>
        <taxon>Propionibacteriales</taxon>
        <taxon>Nocardioidaceae</taxon>
        <taxon>Nocardioides</taxon>
    </lineage>
</organism>
<dbReference type="RefSeq" id="WP_068121678.1">
    <property type="nucleotide sequence ID" value="NZ_CCXJ01000401.1"/>
</dbReference>
<name>A0ABT9NT09_9ACTN</name>
<comment type="caution">
    <text evidence="2">The sequence shown here is derived from an EMBL/GenBank/DDBJ whole genome shotgun (WGS) entry which is preliminary data.</text>
</comment>
<feature type="compositionally biased region" description="Polar residues" evidence="1">
    <location>
        <begin position="106"/>
        <end position="120"/>
    </location>
</feature>
<accession>A0ABT9NT09</accession>
<evidence type="ECO:0000313" key="3">
    <source>
        <dbReference type="Proteomes" id="UP001240447"/>
    </source>
</evidence>
<reference evidence="2 3" key="1">
    <citation type="submission" date="2023-07" db="EMBL/GenBank/DDBJ databases">
        <title>Sequencing the genomes of 1000 actinobacteria strains.</title>
        <authorList>
            <person name="Klenk H.-P."/>
        </authorList>
    </citation>
    <scope>NUCLEOTIDE SEQUENCE [LARGE SCALE GENOMIC DNA]</scope>
    <source>
        <strain evidence="2 3">GD13</strain>
    </source>
</reference>
<protein>
    <submittedName>
        <fullName evidence="2">Uncharacterized protein</fullName>
    </submittedName>
</protein>
<feature type="compositionally biased region" description="Basic and acidic residues" evidence="1">
    <location>
        <begin position="121"/>
        <end position="135"/>
    </location>
</feature>
<proteinExistence type="predicted"/>
<gene>
    <name evidence="2" type="ORF">J2S59_003361</name>
</gene>
<dbReference type="Proteomes" id="UP001240447">
    <property type="component" value="Unassembled WGS sequence"/>
</dbReference>
<evidence type="ECO:0000256" key="1">
    <source>
        <dbReference type="SAM" id="MobiDB-lite"/>
    </source>
</evidence>
<evidence type="ECO:0000313" key="2">
    <source>
        <dbReference type="EMBL" id="MDP9823552.1"/>
    </source>
</evidence>
<sequence length="142" mass="14627">MSDAGREDVGSVGEEAAKLFGVLSDWARTQDAGHVADDLGERLTAAARSVNDHVATGGADCRYCPVCQAIGVVRSTSPEVRAHLTSAAGSLVQAVAGLLATHVPTDAQTGQSRQAGQSSQPDRDRGPVEHIHLDGDLDGDDA</sequence>
<keyword evidence="3" id="KW-1185">Reference proteome</keyword>
<feature type="region of interest" description="Disordered" evidence="1">
    <location>
        <begin position="103"/>
        <end position="142"/>
    </location>
</feature>